<protein>
    <submittedName>
        <fullName evidence="1">Uncharacterized protein</fullName>
    </submittedName>
</protein>
<reference evidence="1 2" key="1">
    <citation type="submission" date="2014-04" db="EMBL/GenBank/DDBJ databases">
        <authorList>
            <consortium name="DOE Joint Genome Institute"/>
            <person name="Kuo A."/>
            <person name="Tarkka M."/>
            <person name="Buscot F."/>
            <person name="Kohler A."/>
            <person name="Nagy L.G."/>
            <person name="Floudas D."/>
            <person name="Copeland A."/>
            <person name="Barry K.W."/>
            <person name="Cichocki N."/>
            <person name="Veneault-Fourrey C."/>
            <person name="LaButti K."/>
            <person name="Lindquist E.A."/>
            <person name="Lipzen A."/>
            <person name="Lundell T."/>
            <person name="Morin E."/>
            <person name="Murat C."/>
            <person name="Sun H."/>
            <person name="Tunlid A."/>
            <person name="Henrissat B."/>
            <person name="Grigoriev I.V."/>
            <person name="Hibbett D.S."/>
            <person name="Martin F."/>
            <person name="Nordberg H.P."/>
            <person name="Cantor M.N."/>
            <person name="Hua S.X."/>
        </authorList>
    </citation>
    <scope>NUCLEOTIDE SEQUENCE [LARGE SCALE GENOMIC DNA]</scope>
    <source>
        <strain evidence="1 2">F 1598</strain>
    </source>
</reference>
<sequence length="368" mass="42137">MSRICRSLASTLPIELVGVIASLVKYKSRSNALASLLFLNKHWHHSIANTPLLFDQVDLVPEMTYRAVSQLLALSQQLPLSVALDYSDISAICTSNTISHASLLASQASRIAIFRLSCETPDTAFIMFKAFADVEWQSLNLVAIYTPSRMLWTIWDLELFFKWLRLASPTLGALNIQGGLVHDGNTLSLSPTEFTRLRKFTYRGPQYSRDWDIFCNVPGLRTLKFLSIEHRLLYPIFDLISSHSHLRLMKLIIHSNIFNMSPDVNGNPPWIKLSRACPKITDLRLPTPYETFLVLLAHDHSVWPFLKDLAFFRGPSDFSLISELVNSRFDTNSKLRQIRIVGDWEVEELRALRLRVDIQVWSRHQLET</sequence>
<reference evidence="2" key="2">
    <citation type="submission" date="2015-01" db="EMBL/GenBank/DDBJ databases">
        <title>Evolutionary Origins and Diversification of the Mycorrhizal Mutualists.</title>
        <authorList>
            <consortium name="DOE Joint Genome Institute"/>
            <consortium name="Mycorrhizal Genomics Consortium"/>
            <person name="Kohler A."/>
            <person name="Kuo A."/>
            <person name="Nagy L.G."/>
            <person name="Floudas D."/>
            <person name="Copeland A."/>
            <person name="Barry K.W."/>
            <person name="Cichocki N."/>
            <person name="Veneault-Fourrey C."/>
            <person name="LaButti K."/>
            <person name="Lindquist E.A."/>
            <person name="Lipzen A."/>
            <person name="Lundell T."/>
            <person name="Morin E."/>
            <person name="Murat C."/>
            <person name="Riley R."/>
            <person name="Ohm R."/>
            <person name="Sun H."/>
            <person name="Tunlid A."/>
            <person name="Henrissat B."/>
            <person name="Grigoriev I.V."/>
            <person name="Hibbett D.S."/>
            <person name="Martin F."/>
        </authorList>
    </citation>
    <scope>NUCLEOTIDE SEQUENCE [LARGE SCALE GENOMIC DNA]</scope>
    <source>
        <strain evidence="2">F 1598</strain>
    </source>
</reference>
<accession>A0A0C3EYJ7</accession>
<dbReference type="InParanoid" id="A0A0C3EYJ7"/>
<gene>
    <name evidence="1" type="ORF">PILCRDRAFT_93314</name>
</gene>
<keyword evidence="2" id="KW-1185">Reference proteome</keyword>
<dbReference type="Proteomes" id="UP000054166">
    <property type="component" value="Unassembled WGS sequence"/>
</dbReference>
<proteinExistence type="predicted"/>
<evidence type="ECO:0000313" key="2">
    <source>
        <dbReference type="Proteomes" id="UP000054166"/>
    </source>
</evidence>
<dbReference type="EMBL" id="KN833106">
    <property type="protein sequence ID" value="KIM72806.1"/>
    <property type="molecule type" value="Genomic_DNA"/>
</dbReference>
<dbReference type="AlphaFoldDB" id="A0A0C3EYJ7"/>
<dbReference type="HOGENOM" id="CLU_752494_0_0_1"/>
<organism evidence="1 2">
    <name type="scientific">Piloderma croceum (strain F 1598)</name>
    <dbReference type="NCBI Taxonomy" id="765440"/>
    <lineage>
        <taxon>Eukaryota</taxon>
        <taxon>Fungi</taxon>
        <taxon>Dikarya</taxon>
        <taxon>Basidiomycota</taxon>
        <taxon>Agaricomycotina</taxon>
        <taxon>Agaricomycetes</taxon>
        <taxon>Agaricomycetidae</taxon>
        <taxon>Atheliales</taxon>
        <taxon>Atheliaceae</taxon>
        <taxon>Piloderma</taxon>
    </lineage>
</organism>
<evidence type="ECO:0000313" key="1">
    <source>
        <dbReference type="EMBL" id="KIM72806.1"/>
    </source>
</evidence>
<name>A0A0C3EYJ7_PILCF</name>